<dbReference type="EMBL" id="AM235768">
    <property type="protein sequence ID" value="CAM96035.1"/>
    <property type="molecule type" value="Genomic_DNA"/>
</dbReference>
<feature type="chain" id="PRO_5002673401" description="Secreted protein" evidence="1">
    <location>
        <begin position="35"/>
        <end position="115"/>
    </location>
</feature>
<name>A4V7A2_PSEFS</name>
<keyword evidence="2" id="KW-0614">Plasmid</keyword>
<gene>
    <name evidence="2" type="ordered locus">pQBR0003</name>
</gene>
<reference evidence="2 3" key="1">
    <citation type="journal article" date="2007" name="ISME J.">
        <title>Sequence-based analysis of pQBR103; a representative of a unique, transfer-proficient mega plasmid resident in the microbial community of sugar beet.</title>
        <authorList>
            <person name="Tett A."/>
            <person name="Spiers A.J."/>
            <person name="Crossman L.C."/>
            <person name="Ager D."/>
            <person name="Ciric L."/>
            <person name="Dow J.M."/>
            <person name="Fry J.C."/>
            <person name="Harris D."/>
            <person name="Lilley A."/>
            <person name="Oliver A."/>
            <person name="Parkhill J."/>
            <person name="Quail M.A."/>
            <person name="Rainey P.B."/>
            <person name="Saunders N.J."/>
            <person name="Seeger K."/>
            <person name="Snyder L.A.S."/>
            <person name="Squares R."/>
            <person name="Thomas C.M."/>
            <person name="Turner S.L."/>
            <person name="Zhang X.-X."/>
            <person name="Field D."/>
            <person name="Bailey M.J."/>
        </authorList>
    </citation>
    <scope>NUCLEOTIDE SEQUENCE [LARGE SCALE GENOMIC DNA]</scope>
    <source>
        <strain evidence="2 3">SBW25</strain>
    </source>
</reference>
<sequence length="115" mass="12800">MVCLRCYFSSGLTNRFCFGFCFCFFALASASQLAFDFWSLGFADLLFKKSLSSVFLRIASCDLSFGVYTSIRHLAHCPSVLSLACGRSAWILTFVCVSFRTHHSSLSCRSSPSRS</sequence>
<protein>
    <recommendedName>
        <fullName evidence="4">Secreted protein</fullName>
    </recommendedName>
</protein>
<geneLocation type="plasmid" evidence="2 3">
    <name>pQBR103</name>
</geneLocation>
<dbReference type="Proteomes" id="UP000002332">
    <property type="component" value="Plasmid pQBR103"/>
</dbReference>
<evidence type="ECO:0008006" key="4">
    <source>
        <dbReference type="Google" id="ProtNLM"/>
    </source>
</evidence>
<organism evidence="2 3">
    <name type="scientific">Pseudomonas fluorescens (strain SBW25)</name>
    <dbReference type="NCBI Taxonomy" id="216595"/>
    <lineage>
        <taxon>Bacteria</taxon>
        <taxon>Pseudomonadati</taxon>
        <taxon>Pseudomonadota</taxon>
        <taxon>Gammaproteobacteria</taxon>
        <taxon>Pseudomonadales</taxon>
        <taxon>Pseudomonadaceae</taxon>
        <taxon>Pseudomonas</taxon>
    </lineage>
</organism>
<keyword evidence="1" id="KW-0732">Signal</keyword>
<evidence type="ECO:0000313" key="3">
    <source>
        <dbReference type="Proteomes" id="UP000002332"/>
    </source>
</evidence>
<accession>A4V7A2</accession>
<feature type="signal peptide" evidence="1">
    <location>
        <begin position="1"/>
        <end position="34"/>
    </location>
</feature>
<evidence type="ECO:0000256" key="1">
    <source>
        <dbReference type="SAM" id="SignalP"/>
    </source>
</evidence>
<dbReference type="AlphaFoldDB" id="A4V7A2"/>
<proteinExistence type="predicted"/>
<evidence type="ECO:0000313" key="2">
    <source>
        <dbReference type="EMBL" id="CAM96035.1"/>
    </source>
</evidence>